<name>F2TW45_SALR5</name>
<dbReference type="Proteomes" id="UP000007799">
    <property type="component" value="Unassembled WGS sequence"/>
</dbReference>
<gene>
    <name evidence="5" type="ORF">PTSG_00311</name>
</gene>
<dbReference type="eggNOG" id="ENOG502SG04">
    <property type="taxonomic scope" value="Eukaryota"/>
</dbReference>
<accession>F2TW45</accession>
<dbReference type="GO" id="GO:0006004">
    <property type="term" value="P:fucose metabolic process"/>
    <property type="evidence" value="ECO:0007669"/>
    <property type="project" value="UniProtKB-KW"/>
</dbReference>
<keyword evidence="3" id="KW-0119">Carbohydrate metabolism</keyword>
<dbReference type="PANTHER" id="PTHR13398">
    <property type="entry name" value="GDP-FUCOSE PROTEIN O-FUCOSYLTRANSFERASE 2"/>
    <property type="match status" value="1"/>
</dbReference>
<dbReference type="GO" id="GO:0046922">
    <property type="term" value="F:peptide-O-fucosyltransferase activity"/>
    <property type="evidence" value="ECO:0007669"/>
    <property type="project" value="InterPro"/>
</dbReference>
<keyword evidence="6" id="KW-1185">Reference proteome</keyword>
<protein>
    <submittedName>
        <fullName evidence="5">Uncharacterized protein</fullName>
    </submittedName>
</protein>
<organism evidence="6">
    <name type="scientific">Salpingoeca rosetta (strain ATCC 50818 / BSB-021)</name>
    <dbReference type="NCBI Taxonomy" id="946362"/>
    <lineage>
        <taxon>Eukaryota</taxon>
        <taxon>Choanoflagellata</taxon>
        <taxon>Craspedida</taxon>
        <taxon>Salpingoecidae</taxon>
        <taxon>Salpingoeca</taxon>
    </lineage>
</organism>
<evidence type="ECO:0000256" key="4">
    <source>
        <dbReference type="SAM" id="MobiDB-lite"/>
    </source>
</evidence>
<dbReference type="RefSeq" id="XP_004998861.1">
    <property type="nucleotide sequence ID" value="XM_004998804.1"/>
</dbReference>
<dbReference type="OrthoDB" id="3345970at2759"/>
<dbReference type="SUPFAM" id="SSF52540">
    <property type="entry name" value="P-loop containing nucleoside triphosphate hydrolases"/>
    <property type="match status" value="1"/>
</dbReference>
<evidence type="ECO:0000313" key="6">
    <source>
        <dbReference type="Proteomes" id="UP000007799"/>
    </source>
</evidence>
<feature type="compositionally biased region" description="Basic and acidic residues" evidence="4">
    <location>
        <begin position="418"/>
        <end position="439"/>
    </location>
</feature>
<reference evidence="5" key="1">
    <citation type="submission" date="2009-08" db="EMBL/GenBank/DDBJ databases">
        <title>Annotation of Salpingoeca rosetta.</title>
        <authorList>
            <consortium name="The Broad Institute Genome Sequencing Platform"/>
            <person name="Russ C."/>
            <person name="Cuomo C."/>
            <person name="Burger G."/>
            <person name="Gray M.W."/>
            <person name="Holland P.W.H."/>
            <person name="King N."/>
            <person name="Lang F.B.F."/>
            <person name="Roger A.J."/>
            <person name="Ruiz-Trillo I."/>
            <person name="Young S.K."/>
            <person name="Zeng Q."/>
            <person name="Gargeya S."/>
            <person name="Alvarado L."/>
            <person name="Berlin A."/>
            <person name="Chapman S.B."/>
            <person name="Chen Z."/>
            <person name="Freedman E."/>
            <person name="Gellesch M."/>
            <person name="Goldberg J."/>
            <person name="Griggs A."/>
            <person name="Gujja S."/>
            <person name="Heilman E."/>
            <person name="Heiman D."/>
            <person name="Howarth C."/>
            <person name="Mehta T."/>
            <person name="Neiman D."/>
            <person name="Pearson M."/>
            <person name="Roberts A."/>
            <person name="Saif S."/>
            <person name="Shea T."/>
            <person name="Shenoy N."/>
            <person name="Sisk P."/>
            <person name="Stolte C."/>
            <person name="Sykes S."/>
            <person name="White J."/>
            <person name="Yandava C."/>
            <person name="Haas B."/>
            <person name="Nusbaum C."/>
            <person name="Birren B."/>
        </authorList>
    </citation>
    <scope>NUCLEOTIDE SEQUENCE [LARGE SCALE GENOMIC DNA]</scope>
    <source>
        <strain evidence="5">ATCC 50818</strain>
    </source>
</reference>
<dbReference type="GeneID" id="16067675"/>
<evidence type="ECO:0000256" key="3">
    <source>
        <dbReference type="ARBA" id="ARBA00023277"/>
    </source>
</evidence>
<dbReference type="CDD" id="cd11296">
    <property type="entry name" value="O-FucT_like"/>
    <property type="match status" value="1"/>
</dbReference>
<proteinExistence type="predicted"/>
<evidence type="ECO:0000256" key="2">
    <source>
        <dbReference type="ARBA" id="ARBA00023253"/>
    </source>
</evidence>
<dbReference type="InterPro" id="IPR045130">
    <property type="entry name" value="OFUT2-like"/>
</dbReference>
<feature type="region of interest" description="Disordered" evidence="4">
    <location>
        <begin position="396"/>
        <end position="441"/>
    </location>
</feature>
<dbReference type="AlphaFoldDB" id="F2TW45"/>
<dbReference type="PANTHER" id="PTHR13398:SF0">
    <property type="entry name" value="GDP-FUCOSE PROTEIN O-FUCOSYLTRANSFERASE 2"/>
    <property type="match status" value="1"/>
</dbReference>
<dbReference type="EMBL" id="GL832955">
    <property type="protein sequence ID" value="EGD72291.1"/>
    <property type="molecule type" value="Genomic_DNA"/>
</dbReference>
<evidence type="ECO:0000256" key="1">
    <source>
        <dbReference type="ARBA" id="ARBA00022679"/>
    </source>
</evidence>
<keyword evidence="1" id="KW-0808">Transferase</keyword>
<dbReference type="InParanoid" id="F2TW45"/>
<dbReference type="InterPro" id="IPR027417">
    <property type="entry name" value="P-loop_NTPase"/>
</dbReference>
<dbReference type="Gene3D" id="3.40.50.300">
    <property type="entry name" value="P-loop containing nucleotide triphosphate hydrolases"/>
    <property type="match status" value="1"/>
</dbReference>
<dbReference type="Gene3D" id="3.40.50.11350">
    <property type="match status" value="1"/>
</dbReference>
<sequence>MQGVSASAVVLVLVVALLGYYAGDMARVGLMAAERELALAQRTRSDLLAALNTSRREQQLLKDNLLQLQTRAIDLGKGLFVAGPAGADAHAHGHDISAAPVDGEVAPLRDGQPSLKLWKSSAPLDVLRSRMPCRDAVSPVNADLPIYVFVAGVEGAGHHALETVWRGLQQYYDLHMIGYNPGLHSFAKDRDVDRAYQFPTIDFERYKGQIQRFLAKPDISGKRLVIDSRNSYPEGFGVGALAHPDLVYLSQLDGVLFDLRVLVVLRDPVDCVMSAVRRFQVKEFQYKNPQFQARAVQESLSMINNAVHTLPCGKVLALPYEEFVTTPRTFSQDLAQLVGVRKVHMDRCLTEVRSPSEKTYTPEQQQMRDQLRTFFQQQSVLWPLLSKPSLLPRVNIGRGPVSPASARAQGGVHQQHQQQEEEGRQHQQEQPASDKDAPHSTRTLAPVAEDKFLRINYFLHLGFNNVRFIMEIGFLMANSLNRQLLLPDALRMRRCVNPDLCAAAPCKPPGKSAGHYWCPLEHFLDVRALEENGARLARGGMDAFAKGKSVKVVKSAFVDVYDKQLLWLDRIPAEVQAAMDNAQSGTMTYHRFHLGCELSYFKVVHDKWTYTQDNVRSFPAQFAAEEDVLYLDGTPHNIGLTPFFWGREDDARFAPAAWQDALVYALPVRAYARAIAEEVQKRSKVGTFVCVHLRRGDFVDAGWLGNAEDLSYVEKRVGDLLGEGEGLYLATDELDGDKLRGLRELGALQWNDMLDTLQQVQLSNPDGDDNNNDNNSNSNRKYNEAARALLGFEDYIGLIEQQVCGLARAFIGSKCSSFTGGILNIRRARGDSHYLHF</sequence>
<dbReference type="STRING" id="946362.F2TW45"/>
<dbReference type="KEGG" id="sre:PTSG_00311"/>
<evidence type="ECO:0000313" key="5">
    <source>
        <dbReference type="EMBL" id="EGD72291.1"/>
    </source>
</evidence>
<keyword evidence="2" id="KW-0294">Fucose metabolism</keyword>